<name>A0A938BPN4_9BACT</name>
<evidence type="ECO:0000313" key="2">
    <source>
        <dbReference type="Proteomes" id="UP000703893"/>
    </source>
</evidence>
<dbReference type="Proteomes" id="UP000703893">
    <property type="component" value="Unassembled WGS sequence"/>
</dbReference>
<evidence type="ECO:0000313" key="1">
    <source>
        <dbReference type="EMBL" id="MBM3276304.1"/>
    </source>
</evidence>
<dbReference type="AlphaFoldDB" id="A0A938BPN4"/>
<dbReference type="EMBL" id="VGJX01000962">
    <property type="protein sequence ID" value="MBM3276304.1"/>
    <property type="molecule type" value="Genomic_DNA"/>
</dbReference>
<accession>A0A938BPN4</accession>
<sequence>VFVRPEAELRFGIAATGYVRSKKKQSLKLKGTYNLRFGDIKPGTKAIELWFPEPIQKKLGEGDAASAWTIPINTFQYPDGAYTMKTILAPQEGKKKALGSAEVEIDNSFRNQCE</sequence>
<feature type="non-terminal residue" evidence="1">
    <location>
        <position position="1"/>
    </location>
</feature>
<organism evidence="1 2">
    <name type="scientific">Candidatus Tanganyikabacteria bacterium</name>
    <dbReference type="NCBI Taxonomy" id="2961651"/>
    <lineage>
        <taxon>Bacteria</taxon>
        <taxon>Bacillati</taxon>
        <taxon>Candidatus Sericytochromatia</taxon>
        <taxon>Candidatus Tanganyikabacteria</taxon>
    </lineage>
</organism>
<gene>
    <name evidence="1" type="ORF">FJZ00_14215</name>
</gene>
<proteinExistence type="predicted"/>
<comment type="caution">
    <text evidence="1">The sequence shown here is derived from an EMBL/GenBank/DDBJ whole genome shotgun (WGS) entry which is preliminary data.</text>
</comment>
<protein>
    <submittedName>
        <fullName evidence="1">Uncharacterized protein</fullName>
    </submittedName>
</protein>
<reference evidence="1 2" key="1">
    <citation type="submission" date="2019-03" db="EMBL/GenBank/DDBJ databases">
        <title>Lake Tanganyika Metagenome-Assembled Genomes (MAGs).</title>
        <authorList>
            <person name="Tran P."/>
        </authorList>
    </citation>
    <scope>NUCLEOTIDE SEQUENCE [LARGE SCALE GENOMIC DNA]</scope>
    <source>
        <strain evidence="1">K_DeepCast_65m_m2_236</strain>
    </source>
</reference>